<organism evidence="6 7">
    <name type="scientific">Marinobacter mobilis</name>
    <dbReference type="NCBI Taxonomy" id="488533"/>
    <lineage>
        <taxon>Bacteria</taxon>
        <taxon>Pseudomonadati</taxon>
        <taxon>Pseudomonadota</taxon>
        <taxon>Gammaproteobacteria</taxon>
        <taxon>Pseudomonadales</taxon>
        <taxon>Marinobacteraceae</taxon>
        <taxon>Marinobacter</taxon>
    </lineage>
</organism>
<keyword evidence="2 3" id="KW-0378">Hydrolase</keyword>
<accession>A0A1H2QGW8</accession>
<name>A0A1H2QGW8_9GAMM</name>
<dbReference type="PANTHER" id="PTHR11049:SF16">
    <property type="entry name" value="PROTEIN VDLD"/>
    <property type="match status" value="1"/>
</dbReference>
<evidence type="ECO:0000313" key="6">
    <source>
        <dbReference type="EMBL" id="SDW05864.1"/>
    </source>
</evidence>
<evidence type="ECO:0000313" key="7">
    <source>
        <dbReference type="Proteomes" id="UP000199675"/>
    </source>
</evidence>
<feature type="domain" description="HotDog ACOT-type" evidence="5">
    <location>
        <begin position="12"/>
        <end position="124"/>
    </location>
</feature>
<dbReference type="STRING" id="488533.SAMN04487960_101213"/>
<gene>
    <name evidence="6" type="ORF">SAMN04487960_101213</name>
</gene>
<proteinExistence type="inferred from homology"/>
<dbReference type="InterPro" id="IPR040170">
    <property type="entry name" value="Cytosol_ACT"/>
</dbReference>
<dbReference type="Gene3D" id="3.10.129.10">
    <property type="entry name" value="Hotdog Thioesterase"/>
    <property type="match status" value="1"/>
</dbReference>
<dbReference type="PANTHER" id="PTHR11049">
    <property type="entry name" value="ACYL COENZYME A THIOESTER HYDROLASE"/>
    <property type="match status" value="1"/>
</dbReference>
<dbReference type="InterPro" id="IPR006683">
    <property type="entry name" value="Thioestr_dom"/>
</dbReference>
<comment type="similarity">
    <text evidence="1">Belongs to the acyl coenzyme A hydrolase family.</text>
</comment>
<dbReference type="SUPFAM" id="SSF54637">
    <property type="entry name" value="Thioesterase/thiol ester dehydrase-isomerase"/>
    <property type="match status" value="1"/>
</dbReference>
<dbReference type="InterPro" id="IPR033120">
    <property type="entry name" value="HOTDOG_ACOT"/>
</dbReference>
<feature type="region of interest" description="Disordered" evidence="4">
    <location>
        <begin position="137"/>
        <end position="166"/>
    </location>
</feature>
<protein>
    <submittedName>
        <fullName evidence="6">Acyl-CoA hydrolase</fullName>
    </submittedName>
</protein>
<evidence type="ECO:0000256" key="2">
    <source>
        <dbReference type="ARBA" id="ARBA00022801"/>
    </source>
</evidence>
<dbReference type="GO" id="GO:0052816">
    <property type="term" value="F:long-chain fatty acyl-CoA hydrolase activity"/>
    <property type="evidence" value="ECO:0007669"/>
    <property type="project" value="TreeGrafter"/>
</dbReference>
<dbReference type="PROSITE" id="PS51770">
    <property type="entry name" value="HOTDOG_ACOT"/>
    <property type="match status" value="1"/>
</dbReference>
<evidence type="ECO:0000256" key="4">
    <source>
        <dbReference type="SAM" id="MobiDB-lite"/>
    </source>
</evidence>
<evidence type="ECO:0000259" key="5">
    <source>
        <dbReference type="PROSITE" id="PS51770"/>
    </source>
</evidence>
<dbReference type="InterPro" id="IPR029069">
    <property type="entry name" value="HotDog_dom_sf"/>
</dbReference>
<dbReference type="RefSeq" id="WP_091811093.1">
    <property type="nucleotide sequence ID" value="NZ_FNNE01000001.1"/>
</dbReference>
<dbReference type="GO" id="GO:0006637">
    <property type="term" value="P:acyl-CoA metabolic process"/>
    <property type="evidence" value="ECO:0007669"/>
    <property type="project" value="TreeGrafter"/>
</dbReference>
<dbReference type="EMBL" id="FNNE01000001">
    <property type="protein sequence ID" value="SDW05864.1"/>
    <property type="molecule type" value="Genomic_DNA"/>
</dbReference>
<dbReference type="GO" id="GO:0005829">
    <property type="term" value="C:cytosol"/>
    <property type="evidence" value="ECO:0007669"/>
    <property type="project" value="TreeGrafter"/>
</dbReference>
<dbReference type="Proteomes" id="UP000199675">
    <property type="component" value="Unassembled WGS sequence"/>
</dbReference>
<sequence length="166" mass="18240">MNAAKPARTVAASAIDNHVYKVFPNDLNSHETVFGGLIMAKCDRLALVVAERHSGHVCVTAAVDSIHFRAPAKGGDTLLFNLSLNRAWGSSMEIGAKVLAENSYTGETRHILSAFFTFVALDEDHRPVEVNEVLPETAEQQQRYRDAEVRRQGRLATREKLAAAKP</sequence>
<dbReference type="AlphaFoldDB" id="A0A1H2QGW8"/>
<dbReference type="Pfam" id="PF03061">
    <property type="entry name" value="4HBT"/>
    <property type="match status" value="1"/>
</dbReference>
<keyword evidence="7" id="KW-1185">Reference proteome</keyword>
<evidence type="ECO:0000256" key="1">
    <source>
        <dbReference type="ARBA" id="ARBA00010458"/>
    </source>
</evidence>
<dbReference type="OrthoDB" id="9809430at2"/>
<feature type="compositionally biased region" description="Basic and acidic residues" evidence="4">
    <location>
        <begin position="142"/>
        <end position="166"/>
    </location>
</feature>
<dbReference type="CDD" id="cd03442">
    <property type="entry name" value="BFIT_BACH"/>
    <property type="match status" value="1"/>
</dbReference>
<reference evidence="6 7" key="1">
    <citation type="submission" date="2016-10" db="EMBL/GenBank/DDBJ databases">
        <authorList>
            <person name="de Groot N.N."/>
        </authorList>
    </citation>
    <scope>NUCLEOTIDE SEQUENCE [LARGE SCALE GENOMIC DNA]</scope>
    <source>
        <strain evidence="6 7">CGMCC 1.7059</strain>
    </source>
</reference>
<evidence type="ECO:0000256" key="3">
    <source>
        <dbReference type="PROSITE-ProRule" id="PRU01106"/>
    </source>
</evidence>